<proteinExistence type="predicted"/>
<evidence type="ECO:0000256" key="2">
    <source>
        <dbReference type="ARBA" id="ARBA00023125"/>
    </source>
</evidence>
<feature type="compositionally biased region" description="Polar residues" evidence="5">
    <location>
        <begin position="562"/>
        <end position="580"/>
    </location>
</feature>
<feature type="compositionally biased region" description="Basic and acidic residues" evidence="5">
    <location>
        <begin position="537"/>
        <end position="549"/>
    </location>
</feature>
<evidence type="ECO:0000313" key="6">
    <source>
        <dbReference type="EMBL" id="KAG7314178.1"/>
    </source>
</evidence>
<dbReference type="InterPro" id="IPR028104">
    <property type="entry name" value="DUF4553"/>
</dbReference>
<dbReference type="EMBL" id="JAHKSW010000029">
    <property type="protein sequence ID" value="KAG7314178.1"/>
    <property type="molecule type" value="Genomic_DNA"/>
</dbReference>
<feature type="region of interest" description="Disordered" evidence="5">
    <location>
        <begin position="1352"/>
        <end position="1460"/>
    </location>
</feature>
<dbReference type="PANTHER" id="PTHR21545">
    <property type="entry name" value="TRANSCRIPTION FACTOR MLR1/2"/>
    <property type="match status" value="1"/>
</dbReference>
<keyword evidence="3" id="KW-0804">Transcription</keyword>
<feature type="region of interest" description="Disordered" evidence="5">
    <location>
        <begin position="1545"/>
        <end position="1626"/>
    </location>
</feature>
<sequence>MATRCCSARCSAERKGFRRELDSWRHKLIHCVGFESILEGIYGPRLLQDLSIFINCEPEATADWSTDARCSFCNLQLEKISDRLPDSPPHAETPPQGINTSDTLQCQADQFLHAVLHKKEFPESCDPIIPLAAQELMRKMIRQFAVEYAHKIQTTESQNAITQTEPDGPLDLTLSRNTQCAQQDGVLDLSKKNTPSLNTLVQQRLSGCLETKEEESKTKEIEERQQRRGTVLEEVMTSLCSHHKVLLLHILQEMTSFLPKDECGPAVMQRDVRGTVGALRSKYGGHCCHADESLCVLSSRVSSGCVCSCRLGVCAMHSVCLCMKSCSGFSCRSVMLGCAGCCARSRTLVCQHTHCSDITHVARTGSDTHSCCHSPSPPPLSPPPLSPKPQDTESACDPDMPTLNTHTLNTQPPPLLPHNAHTDQMLMPETHGKPEHFIDLMDKFTDTLMEASEREWSVHTHTGDSVKSCDDTHLTEIITTVLHSSSEKDYNLKELFEQHLASEKRSPQTRSQRRQEVMQAISRSQDQAATRRQSLQIKRDLARLEPDVSRKKKRKTHLITHGTHNQIPVTPISHTQNPDTPISHDLSPDTPISHAPSPDTPTSNIQSLDTPISHAQSPDMPTSHTQSPDTPILNSKSPDMRISPAQSPNMPISNSQSINISTLHRQSPGTPISHAQSSDTPISHAQSLDTPMSNSQISDTPISNFQCPNIPISHTQNPKMPISKIQSPAVSYGQNPNTPISCSQSPDTPISQDQSPGTPISHAQISDTSILHTQSPDMATLHDQDPETPISHTQSPDMAISHDQDPEMPISHSQSPDTATSHDQNPEKPISHTQSPDTAVSHDRDTETLCSHTQSPDTPNLHTQNSDKSSSHARNSDTPSSHTQSPDTPSSHARNSETPISHTQSPDTASSHTQSPETASSHTQSQDTASSHTQSPDTASSHIQSPDMTSSHTQSPDTASSHIQSPDMTSSHTQSPDTPSSHTQSPDMASSHIQSPDTASSHSQSPDMASSHTQSPDMASSHTQSPDMASSHIQSPDTASSHTQSPDTASSHTQSPDMPNSHTENTDTVSFHIKNPDTVSLHNQRPDMPSSHNQSPETPSSHNQSLEAPSSHNQSPEMPSSHNQSPETPSSHNQSPETLSLHNQSPEKAEACGNVRSRRNIVRPQRLSSYVTEPRKMFYAACRSAKNNSTLMHGTDTPESPPSAVPGQIKTPPVSPNRIKVCKDENSPQPHAERQLRVKTRRSKEVTRSPSPVVTDLTDVDDVKYASPIKLMLVSTIKDEDGVKYKLRAAQTHSDEESFDPCVEASWAPNTLREQAKDKTVQKMSNECTEKLSAEEFSNTEALRECNNSVNEAETSIKRRPGRPKKLKAPTEKAVKRPIGRPRKCKPVNTNTVPTEDTEKQGVEDAPSGEDGNKNLKITITYGRRKARRMVSEGQVPAEQSKGRTQSSNAEKPTQFTQVQGSMNKDQFSLVMPVEDRKSLTHSIMCPKQSDGIGSRRPGRPAKVKISGISVTVTTVSPQQRKIHMKRDIRGPAIQRRALFTELEPNKEQETITEDGQASVRHSVRERRPSIHLLQCVAMSRSNIPTPRSRKLPMHKSDETQQETQQHEPNDANDTTTRPNTSPQDAVSFSAASVESLFDANLQWWPTSASPETLKDEMNKRLKVMKETWVSDTSDVATSDEDKSSAPSSSAVRMLFERDCSMETLCSWFMQTTETQSLAIVKKANNRNPCEVFQYSSAQASDRPNVCSSPQAERLKKCIKKFATIVPKSPMKLRRAQAKVPGTQKCLIEQHVLNTTANNSEKSQQCGAWHLYRTTLDRARSRFKYRTKNTDVDYKSLNEQEESGIQPRSVSENGLLNTLQSESRRTSAQQKQITANAWSPHTLRECKVFLRKLNSANTRSMSEESNDCSVRFSVSPAGGVSVQHREQGVRKSIKPEKTSNSGTSTRQQSKVNRKRRHSCTNLSPPSPKRQRSSRGVMAAKWSDFILGPAR</sequence>
<feature type="compositionally biased region" description="Polar residues" evidence="5">
    <location>
        <begin position="811"/>
        <end position="823"/>
    </location>
</feature>
<keyword evidence="2" id="KW-0238">DNA-binding</keyword>
<feature type="compositionally biased region" description="Polar residues" evidence="5">
    <location>
        <begin position="644"/>
        <end position="762"/>
    </location>
</feature>
<evidence type="ECO:0000313" key="7">
    <source>
        <dbReference type="Proteomes" id="UP000824219"/>
    </source>
</evidence>
<feature type="compositionally biased region" description="Polar residues" evidence="5">
    <location>
        <begin position="1090"/>
        <end position="1144"/>
    </location>
</feature>
<dbReference type="PANTHER" id="PTHR21545:SF10">
    <property type="entry name" value="LIGAND-DEPENDENT NUCLEAR RECEPTOR COREPRESSOR-LIKE PROTEIN"/>
    <property type="match status" value="1"/>
</dbReference>
<evidence type="ECO:0008006" key="8">
    <source>
        <dbReference type="Google" id="ProtNLM"/>
    </source>
</evidence>
<keyword evidence="4" id="KW-0539">Nucleus</keyword>
<dbReference type="Proteomes" id="UP000824219">
    <property type="component" value="Linkage Group LG29"/>
</dbReference>
<reference evidence="6 7" key="1">
    <citation type="submission" date="2021-06" db="EMBL/GenBank/DDBJ databases">
        <title>Chromosome-level genome assembly of the red-tail catfish (Hemibagrus wyckioides).</title>
        <authorList>
            <person name="Shao F."/>
        </authorList>
    </citation>
    <scope>NUCLEOTIDE SEQUENCE [LARGE SCALE GENOMIC DNA]</scope>
    <source>
        <strain evidence="6">EC202008001</strain>
        <tissue evidence="6">Blood</tissue>
    </source>
</reference>
<organism evidence="6 7">
    <name type="scientific">Hemibagrus wyckioides</name>
    <dbReference type="NCBI Taxonomy" id="337641"/>
    <lineage>
        <taxon>Eukaryota</taxon>
        <taxon>Metazoa</taxon>
        <taxon>Chordata</taxon>
        <taxon>Craniata</taxon>
        <taxon>Vertebrata</taxon>
        <taxon>Euteleostomi</taxon>
        <taxon>Actinopterygii</taxon>
        <taxon>Neopterygii</taxon>
        <taxon>Teleostei</taxon>
        <taxon>Ostariophysi</taxon>
        <taxon>Siluriformes</taxon>
        <taxon>Bagridae</taxon>
        <taxon>Hemibagrus</taxon>
    </lineage>
</organism>
<feature type="region of interest" description="Disordered" evidence="5">
    <location>
        <begin position="501"/>
        <end position="762"/>
    </location>
</feature>
<feature type="compositionally biased region" description="Basic and acidic residues" evidence="5">
    <location>
        <begin position="1595"/>
        <end position="1610"/>
    </location>
</feature>
<feature type="compositionally biased region" description="Basic and acidic residues" evidence="5">
    <location>
        <begin position="1923"/>
        <end position="1937"/>
    </location>
</feature>
<feature type="region of interest" description="Disordered" evidence="5">
    <location>
        <begin position="1189"/>
        <end position="1250"/>
    </location>
</feature>
<feature type="compositionally biased region" description="Basic residues" evidence="5">
    <location>
        <begin position="1376"/>
        <end position="1386"/>
    </location>
</feature>
<comment type="caution">
    <text evidence="6">The sequence shown here is derived from an EMBL/GenBank/DDBJ whole genome shotgun (WGS) entry which is preliminary data.</text>
</comment>
<feature type="compositionally biased region" description="Pro residues" evidence="5">
    <location>
        <begin position="375"/>
        <end position="387"/>
    </location>
</feature>
<keyword evidence="1" id="KW-0805">Transcription regulation</keyword>
<keyword evidence="7" id="KW-1185">Reference proteome</keyword>
<evidence type="ECO:0000256" key="3">
    <source>
        <dbReference type="ARBA" id="ARBA00023163"/>
    </source>
</evidence>
<feature type="compositionally biased region" description="Polar residues" evidence="5">
    <location>
        <begin position="600"/>
        <end position="637"/>
    </location>
</feature>
<evidence type="ECO:0000256" key="1">
    <source>
        <dbReference type="ARBA" id="ARBA00023015"/>
    </source>
</evidence>
<feature type="region of interest" description="Disordered" evidence="5">
    <location>
        <begin position="373"/>
        <end position="421"/>
    </location>
</feature>
<evidence type="ECO:0000256" key="4">
    <source>
        <dbReference type="ARBA" id="ARBA00023242"/>
    </source>
</evidence>
<feature type="compositionally biased region" description="Polar residues" evidence="5">
    <location>
        <begin position="1443"/>
        <end position="1460"/>
    </location>
</feature>
<protein>
    <recommendedName>
        <fullName evidence="8">Ligand-dependent nuclear receptor corepressor-like protein</fullName>
    </recommendedName>
</protein>
<feature type="compositionally biased region" description="Basic and acidic residues" evidence="5">
    <location>
        <begin position="1221"/>
        <end position="1236"/>
    </location>
</feature>
<feature type="region of interest" description="Disordered" evidence="5">
    <location>
        <begin position="1919"/>
        <end position="1990"/>
    </location>
</feature>
<feature type="compositionally biased region" description="Basic residues" evidence="5">
    <location>
        <begin position="1358"/>
        <end position="1368"/>
    </location>
</feature>
<feature type="compositionally biased region" description="Polar residues" evidence="5">
    <location>
        <begin position="1938"/>
        <end position="1950"/>
    </location>
</feature>
<feature type="region of interest" description="Disordered" evidence="5">
    <location>
        <begin position="778"/>
        <end position="1160"/>
    </location>
</feature>
<dbReference type="GO" id="GO:0003677">
    <property type="term" value="F:DNA binding"/>
    <property type="evidence" value="ECO:0007669"/>
    <property type="project" value="UniProtKB-KW"/>
</dbReference>
<dbReference type="GO" id="GO:0006357">
    <property type="term" value="P:regulation of transcription by RNA polymerase II"/>
    <property type="evidence" value="ECO:0007669"/>
    <property type="project" value="TreeGrafter"/>
</dbReference>
<gene>
    <name evidence="6" type="ORF">KOW79_022674</name>
</gene>
<feature type="compositionally biased region" description="Polar residues" evidence="5">
    <location>
        <begin position="521"/>
        <end position="536"/>
    </location>
</feature>
<feature type="compositionally biased region" description="Polar residues" evidence="5">
    <location>
        <begin position="848"/>
        <end position="1069"/>
    </location>
</feature>
<name>A0A9D3SBR8_9TELE</name>
<dbReference type="GO" id="GO:0005634">
    <property type="term" value="C:nucleus"/>
    <property type="evidence" value="ECO:0007669"/>
    <property type="project" value="TreeGrafter"/>
</dbReference>
<dbReference type="Pfam" id="PF15090">
    <property type="entry name" value="DUF4553"/>
    <property type="match status" value="1"/>
</dbReference>
<accession>A0A9D3SBR8</accession>
<dbReference type="OrthoDB" id="9941983at2759"/>
<evidence type="ECO:0000256" key="5">
    <source>
        <dbReference type="SAM" id="MobiDB-lite"/>
    </source>
</evidence>
<feature type="compositionally biased region" description="Polar residues" evidence="5">
    <location>
        <begin position="1612"/>
        <end position="1626"/>
    </location>
</feature>